<protein>
    <submittedName>
        <fullName evidence="4">Uncharacterized protein</fullName>
    </submittedName>
</protein>
<feature type="signal peptide" evidence="3">
    <location>
        <begin position="1"/>
        <end position="20"/>
    </location>
</feature>
<keyword evidence="2" id="KW-1133">Transmembrane helix</keyword>
<feature type="transmembrane region" description="Helical" evidence="2">
    <location>
        <begin position="383"/>
        <end position="406"/>
    </location>
</feature>
<evidence type="ECO:0000256" key="3">
    <source>
        <dbReference type="SAM" id="SignalP"/>
    </source>
</evidence>
<keyword evidence="2" id="KW-0812">Transmembrane</keyword>
<organism evidence="4 5">
    <name type="scientific">Plasmodiophora brassicae</name>
    <name type="common">Clubroot disease agent</name>
    <dbReference type="NCBI Taxonomy" id="37360"/>
    <lineage>
        <taxon>Eukaryota</taxon>
        <taxon>Sar</taxon>
        <taxon>Rhizaria</taxon>
        <taxon>Endomyxa</taxon>
        <taxon>Phytomyxea</taxon>
        <taxon>Plasmodiophorida</taxon>
        <taxon>Plasmodiophoridae</taxon>
        <taxon>Plasmodiophora</taxon>
    </lineage>
</organism>
<feature type="region of interest" description="Disordered" evidence="1">
    <location>
        <begin position="140"/>
        <end position="163"/>
    </location>
</feature>
<evidence type="ECO:0000256" key="1">
    <source>
        <dbReference type="SAM" id="MobiDB-lite"/>
    </source>
</evidence>
<feature type="chain" id="PRO_5005193674" evidence="3">
    <location>
        <begin position="21"/>
        <end position="413"/>
    </location>
</feature>
<feature type="compositionally biased region" description="Low complexity" evidence="1">
    <location>
        <begin position="140"/>
        <end position="152"/>
    </location>
</feature>
<name>A0A0G4J0E4_PLABS</name>
<feature type="region of interest" description="Disordered" evidence="1">
    <location>
        <begin position="355"/>
        <end position="377"/>
    </location>
</feature>
<evidence type="ECO:0000313" key="4">
    <source>
        <dbReference type="EMBL" id="CEP01055.1"/>
    </source>
</evidence>
<dbReference type="EMBL" id="CDSF01000107">
    <property type="protein sequence ID" value="CEP01055.1"/>
    <property type="molecule type" value="Genomic_DNA"/>
</dbReference>
<dbReference type="AlphaFoldDB" id="A0A0G4J0E4"/>
<keyword evidence="3" id="KW-0732">Signal</keyword>
<proteinExistence type="predicted"/>
<gene>
    <name evidence="4" type="ORF">PBRA_008367</name>
</gene>
<reference evidence="4 5" key="1">
    <citation type="submission" date="2015-02" db="EMBL/GenBank/DDBJ databases">
        <authorList>
            <person name="Chooi Y.-H."/>
        </authorList>
    </citation>
    <scope>NUCLEOTIDE SEQUENCE [LARGE SCALE GENOMIC DNA]</scope>
    <source>
        <strain evidence="4">E3</strain>
    </source>
</reference>
<evidence type="ECO:0000256" key="2">
    <source>
        <dbReference type="SAM" id="Phobius"/>
    </source>
</evidence>
<keyword evidence="5" id="KW-1185">Reference proteome</keyword>
<dbReference type="Proteomes" id="UP000039324">
    <property type="component" value="Unassembled WGS sequence"/>
</dbReference>
<sequence>MWSTTTIGCVMFALVLSANARPWAESDENTIKTECPKSLEKCMSAIMSAMKSTIVPEDQYQLFIDELNKALTSIDVGPHVLMRDFTELTNVVKSLETLWTTRQLYWEWSSRRAREWVAYNEDLRKVLQGQVVDVLKEAFSSSSIPNSPPGNNATTSARGNQDAEDVNATAVGLPELTAGQEAQTCLTSELNALHQEPSLANACVNQQTDLSSFEEDDRLLKDQALLKIQLHERNALKLGAQVKEMQLVVNRTSSSLEMCQRELARTKSLLADTRNSSQAAVKKRGKQMLGAGLLVGTAASAVGHVVSHFAKPKAGEIAPVAQPRLFSGAVSTTAVSIAIAGGVALKVVQSATASKTTSKPSPKVGQISPPTATPVSSSPGRTMIIYILAGVCSTLAVVLVFTFVYFKRRLMVN</sequence>
<keyword evidence="2" id="KW-0472">Membrane</keyword>
<evidence type="ECO:0000313" key="5">
    <source>
        <dbReference type="Proteomes" id="UP000039324"/>
    </source>
</evidence>
<accession>A0A0G4J0E4</accession>